<dbReference type="Proteomes" id="UP000285023">
    <property type="component" value="Unassembled WGS sequence"/>
</dbReference>
<accession>A0A418PY33</accession>
<keyword evidence="2" id="KW-0472">Membrane</keyword>
<protein>
    <recommendedName>
        <fullName evidence="5">YtxH domain-containing protein</fullName>
    </recommendedName>
</protein>
<proteinExistence type="predicted"/>
<dbReference type="OrthoDB" id="9946315at2"/>
<dbReference type="RefSeq" id="WP_119533649.1">
    <property type="nucleotide sequence ID" value="NZ_QXTF01000004.1"/>
</dbReference>
<sequence length="146" mass="15359">MATTKKRSTTSSRSTRTSSRKQKQSVAARAGRTVRDRPYASAAIATSAVTAVAALAAGAFFFSRSNRSLKETTDDISGRVKDGLAEAKVKAKSVAGRVKSRLDGHAEKSQAEIAEEALTLKDTGAKTNKPVDPMVSDQLKAGAVAY</sequence>
<evidence type="ECO:0000313" key="3">
    <source>
        <dbReference type="EMBL" id="RIX26994.1"/>
    </source>
</evidence>
<organism evidence="3 4">
    <name type="scientific">Sphingomonas edaphi</name>
    <dbReference type="NCBI Taxonomy" id="2315689"/>
    <lineage>
        <taxon>Bacteria</taxon>
        <taxon>Pseudomonadati</taxon>
        <taxon>Pseudomonadota</taxon>
        <taxon>Alphaproteobacteria</taxon>
        <taxon>Sphingomonadales</taxon>
        <taxon>Sphingomonadaceae</taxon>
        <taxon>Sphingomonas</taxon>
    </lineage>
</organism>
<evidence type="ECO:0000313" key="4">
    <source>
        <dbReference type="Proteomes" id="UP000285023"/>
    </source>
</evidence>
<keyword evidence="2" id="KW-0812">Transmembrane</keyword>
<keyword evidence="2" id="KW-1133">Transmembrane helix</keyword>
<feature type="transmembrane region" description="Helical" evidence="2">
    <location>
        <begin position="39"/>
        <end position="62"/>
    </location>
</feature>
<evidence type="ECO:0000256" key="2">
    <source>
        <dbReference type="SAM" id="Phobius"/>
    </source>
</evidence>
<dbReference type="EMBL" id="QXTF01000004">
    <property type="protein sequence ID" value="RIX26994.1"/>
    <property type="molecule type" value="Genomic_DNA"/>
</dbReference>
<name>A0A418PY33_9SPHN</name>
<dbReference type="AlphaFoldDB" id="A0A418PY33"/>
<feature type="region of interest" description="Disordered" evidence="1">
    <location>
        <begin position="1"/>
        <end position="38"/>
    </location>
</feature>
<evidence type="ECO:0000256" key="1">
    <source>
        <dbReference type="SAM" id="MobiDB-lite"/>
    </source>
</evidence>
<keyword evidence="4" id="KW-1185">Reference proteome</keyword>
<comment type="caution">
    <text evidence="3">The sequence shown here is derived from an EMBL/GenBank/DDBJ whole genome shotgun (WGS) entry which is preliminary data.</text>
</comment>
<gene>
    <name evidence="3" type="ORF">D3M59_10580</name>
</gene>
<evidence type="ECO:0008006" key="5">
    <source>
        <dbReference type="Google" id="ProtNLM"/>
    </source>
</evidence>
<reference evidence="3 4" key="1">
    <citation type="submission" date="2018-09" db="EMBL/GenBank/DDBJ databases">
        <title>Sphingomonas sp. DAC4.</title>
        <authorList>
            <person name="Seo T."/>
        </authorList>
    </citation>
    <scope>NUCLEOTIDE SEQUENCE [LARGE SCALE GENOMIC DNA]</scope>
    <source>
        <strain evidence="3 4">DAC4</strain>
    </source>
</reference>